<evidence type="ECO:0000313" key="4">
    <source>
        <dbReference type="Proteomes" id="UP001174748"/>
    </source>
</evidence>
<dbReference type="RefSeq" id="WP_154235540.1">
    <property type="nucleotide sequence ID" value="NZ_CP109739.1"/>
</dbReference>
<dbReference type="EMBL" id="JARTLO010000003">
    <property type="protein sequence ID" value="MDK4765092.1"/>
    <property type="molecule type" value="Genomic_DNA"/>
</dbReference>
<sequence>MRQNDESFVKTLSECGVWRSEFGKQKIADASTSFGLFKQMWLSTVSNMCDMSFSD</sequence>
<keyword evidence="4" id="KW-1185">Reference proteome</keyword>
<comment type="caution">
    <text evidence="1">The sequence shown here is derived from an EMBL/GenBank/DDBJ whole genome shotgun (WGS) entry which is preliminary data.</text>
</comment>
<proteinExistence type="predicted"/>
<gene>
    <name evidence="1" type="ORF">P9854_04605</name>
    <name evidence="2" type="ORF">P9921_03260</name>
</gene>
<accession>A0AAW6X1A5</accession>
<reference evidence="1" key="1">
    <citation type="submission" date="2023-01" db="EMBL/GenBank/DDBJ databases">
        <title>Genomic dissection of endemic carbapenem resistance: metallo-beta-lactamase gene dissemination through clonal, plasmid and integron transfer pathways.</title>
        <authorList>
            <person name="Macesic N."/>
        </authorList>
    </citation>
    <scope>NUCLEOTIDE SEQUENCE</scope>
    <source>
        <strain evidence="2">CPO382</strain>
        <strain evidence="1">CPO573</strain>
    </source>
</reference>
<evidence type="ECO:0000313" key="2">
    <source>
        <dbReference type="EMBL" id="MDK5169508.1"/>
    </source>
</evidence>
<protein>
    <submittedName>
        <fullName evidence="1">Uncharacterized protein</fullName>
    </submittedName>
</protein>
<evidence type="ECO:0000313" key="1">
    <source>
        <dbReference type="EMBL" id="MDK4765092.1"/>
    </source>
</evidence>
<name>A0AAW6X1A5_9GAMM</name>
<dbReference type="AlphaFoldDB" id="A0AAW6X1A5"/>
<dbReference type="EMBL" id="JARTOI010000003">
    <property type="protein sequence ID" value="MDK5169508.1"/>
    <property type="molecule type" value="Genomic_DNA"/>
</dbReference>
<dbReference type="Proteomes" id="UP001174748">
    <property type="component" value="Unassembled WGS sequence"/>
</dbReference>
<dbReference type="Proteomes" id="UP001173597">
    <property type="component" value="Unassembled WGS sequence"/>
</dbReference>
<evidence type="ECO:0000313" key="3">
    <source>
        <dbReference type="Proteomes" id="UP001173597"/>
    </source>
</evidence>
<organism evidence="1 3">
    <name type="scientific">Serratia nevei</name>
    <dbReference type="NCBI Taxonomy" id="2703794"/>
    <lineage>
        <taxon>Bacteria</taxon>
        <taxon>Pseudomonadati</taxon>
        <taxon>Pseudomonadota</taxon>
        <taxon>Gammaproteobacteria</taxon>
        <taxon>Enterobacterales</taxon>
        <taxon>Yersiniaceae</taxon>
        <taxon>Serratia</taxon>
    </lineage>
</organism>